<dbReference type="InterPro" id="IPR039663">
    <property type="entry name" value="AIP/AIPL1/TTC9"/>
</dbReference>
<dbReference type="GO" id="GO:0003755">
    <property type="term" value="F:peptidyl-prolyl cis-trans isomerase activity"/>
    <property type="evidence" value="ECO:0007669"/>
    <property type="project" value="InterPro"/>
</dbReference>
<dbReference type="Proteomes" id="UP000094527">
    <property type="component" value="Unassembled WGS sequence"/>
</dbReference>
<gene>
    <name evidence="5" type="ORF">Ocin01_04304</name>
</gene>
<dbReference type="PROSITE" id="PS50005">
    <property type="entry name" value="TPR"/>
    <property type="match status" value="1"/>
</dbReference>
<sequence>MPGTESHRRQDEGEVDISSLRIASSEGKTTPVSNAAPLSQGTNKGQQDLPSPVKKIVLQPGTTVAELPYPNGTRISFHFETVATDDGTVYDDTRKHPKPMELIIVTEEGAAADTWQMGRDILIWTVLYKPKDLTFTFEILDINLPGQYEKEAWYMTDEEKVESIPELKAAGNKLFQTIRHCTSALEIEPGNVKALFRRGQGHKCVGNWDEARDDFDKALSLDPTLRKAVKEQLVEVAALEKKADEALKVAMKKMF</sequence>
<feature type="region of interest" description="Disordered" evidence="4">
    <location>
        <begin position="1"/>
        <end position="52"/>
    </location>
</feature>
<dbReference type="PANTHER" id="PTHR11242:SF0">
    <property type="entry name" value="TPR_REGION DOMAIN-CONTAINING PROTEIN"/>
    <property type="match status" value="1"/>
</dbReference>
<dbReference type="InterPro" id="IPR019734">
    <property type="entry name" value="TPR_rpt"/>
</dbReference>
<proteinExistence type="predicted"/>
<evidence type="ECO:0000256" key="1">
    <source>
        <dbReference type="ARBA" id="ARBA00022737"/>
    </source>
</evidence>
<name>A0A1D2NAT6_ORCCI</name>
<feature type="compositionally biased region" description="Polar residues" evidence="4">
    <location>
        <begin position="26"/>
        <end position="49"/>
    </location>
</feature>
<comment type="caution">
    <text evidence="5">The sequence shown here is derived from an EMBL/GenBank/DDBJ whole genome shotgun (WGS) entry which is preliminary data.</text>
</comment>
<dbReference type="InterPro" id="IPR046357">
    <property type="entry name" value="PPIase_dom_sf"/>
</dbReference>
<keyword evidence="1" id="KW-0677">Repeat</keyword>
<reference evidence="5 6" key="1">
    <citation type="journal article" date="2016" name="Genome Biol. Evol.">
        <title>Gene Family Evolution Reflects Adaptation to Soil Environmental Stressors in the Genome of the Collembolan Orchesella cincta.</title>
        <authorList>
            <person name="Faddeeva-Vakhrusheva A."/>
            <person name="Derks M.F."/>
            <person name="Anvar S.Y."/>
            <person name="Agamennone V."/>
            <person name="Suring W."/>
            <person name="Smit S."/>
            <person name="van Straalen N.M."/>
            <person name="Roelofs D."/>
        </authorList>
    </citation>
    <scope>NUCLEOTIDE SEQUENCE [LARGE SCALE GENOMIC DNA]</scope>
    <source>
        <tissue evidence="5">Mixed pool</tissue>
    </source>
</reference>
<dbReference type="PANTHER" id="PTHR11242">
    <property type="entry name" value="ARYL HYDROCARBON RECEPTOR INTERACTING PROTEIN RELATED"/>
    <property type="match status" value="1"/>
</dbReference>
<dbReference type="SUPFAM" id="SSF48452">
    <property type="entry name" value="TPR-like"/>
    <property type="match status" value="1"/>
</dbReference>
<dbReference type="STRING" id="48709.A0A1D2NAT6"/>
<keyword evidence="2 3" id="KW-0802">TPR repeat</keyword>
<evidence type="ECO:0000313" key="6">
    <source>
        <dbReference type="Proteomes" id="UP000094527"/>
    </source>
</evidence>
<feature type="repeat" description="TPR" evidence="3">
    <location>
        <begin position="192"/>
        <end position="225"/>
    </location>
</feature>
<dbReference type="InterPro" id="IPR011990">
    <property type="entry name" value="TPR-like_helical_dom_sf"/>
</dbReference>
<evidence type="ECO:0000256" key="2">
    <source>
        <dbReference type="ARBA" id="ARBA00022803"/>
    </source>
</evidence>
<feature type="compositionally biased region" description="Basic and acidic residues" evidence="4">
    <location>
        <begin position="1"/>
        <end position="12"/>
    </location>
</feature>
<protein>
    <submittedName>
        <fullName evidence="5">AH receptor-interacting protein</fullName>
    </submittedName>
</protein>
<accession>A0A1D2NAT6</accession>
<evidence type="ECO:0000313" key="5">
    <source>
        <dbReference type="EMBL" id="ODN02372.1"/>
    </source>
</evidence>
<evidence type="ECO:0000256" key="4">
    <source>
        <dbReference type="SAM" id="MobiDB-lite"/>
    </source>
</evidence>
<organism evidence="5 6">
    <name type="scientific">Orchesella cincta</name>
    <name type="common">Springtail</name>
    <name type="synonym">Podura cincta</name>
    <dbReference type="NCBI Taxonomy" id="48709"/>
    <lineage>
        <taxon>Eukaryota</taxon>
        <taxon>Metazoa</taxon>
        <taxon>Ecdysozoa</taxon>
        <taxon>Arthropoda</taxon>
        <taxon>Hexapoda</taxon>
        <taxon>Collembola</taxon>
        <taxon>Entomobryomorpha</taxon>
        <taxon>Entomobryoidea</taxon>
        <taxon>Orchesellidae</taxon>
        <taxon>Orchesellinae</taxon>
        <taxon>Orchesella</taxon>
    </lineage>
</organism>
<dbReference type="Gene3D" id="1.25.40.10">
    <property type="entry name" value="Tetratricopeptide repeat domain"/>
    <property type="match status" value="1"/>
</dbReference>
<dbReference type="InterPro" id="IPR013105">
    <property type="entry name" value="TPR_2"/>
</dbReference>
<dbReference type="Gene3D" id="3.10.50.40">
    <property type="match status" value="1"/>
</dbReference>
<dbReference type="EMBL" id="LJIJ01000114">
    <property type="protein sequence ID" value="ODN02372.1"/>
    <property type="molecule type" value="Genomic_DNA"/>
</dbReference>
<keyword evidence="5" id="KW-0675">Receptor</keyword>
<keyword evidence="6" id="KW-1185">Reference proteome</keyword>
<dbReference type="SMART" id="SM00028">
    <property type="entry name" value="TPR"/>
    <property type="match status" value="1"/>
</dbReference>
<evidence type="ECO:0000256" key="3">
    <source>
        <dbReference type="PROSITE-ProRule" id="PRU00339"/>
    </source>
</evidence>
<dbReference type="OrthoDB" id="5829758at2759"/>
<dbReference type="AlphaFoldDB" id="A0A1D2NAT6"/>
<dbReference type="Pfam" id="PF07719">
    <property type="entry name" value="TPR_2"/>
    <property type="match status" value="1"/>
</dbReference>